<dbReference type="PANTHER" id="PTHR10625">
    <property type="entry name" value="HISTONE DEACETYLASE HDAC1-RELATED"/>
    <property type="match status" value="1"/>
</dbReference>
<dbReference type="Gene3D" id="3.40.800.20">
    <property type="entry name" value="Histone deacetylase domain"/>
    <property type="match status" value="1"/>
</dbReference>
<dbReference type="CDD" id="cd09992">
    <property type="entry name" value="HDAC_classII"/>
    <property type="match status" value="1"/>
</dbReference>
<accession>A0A4P8L4E7</accession>
<dbReference type="SUPFAM" id="SSF52768">
    <property type="entry name" value="Arginase/deacetylase"/>
    <property type="match status" value="1"/>
</dbReference>
<dbReference type="Proteomes" id="UP000298602">
    <property type="component" value="Chromosome"/>
</dbReference>
<dbReference type="Pfam" id="PF00850">
    <property type="entry name" value="Hist_deacetyl"/>
    <property type="match status" value="1"/>
</dbReference>
<dbReference type="RefSeq" id="WP_137424887.1">
    <property type="nucleotide sequence ID" value="NZ_CP040098.1"/>
</dbReference>
<dbReference type="EMBL" id="CP040098">
    <property type="protein sequence ID" value="QCQ22603.1"/>
    <property type="molecule type" value="Genomic_DNA"/>
</dbReference>
<dbReference type="PANTHER" id="PTHR10625:SF10">
    <property type="entry name" value="HISTONE DEACETYLASE HDAC1"/>
    <property type="match status" value="1"/>
</dbReference>
<gene>
    <name evidence="3" type="ORF">FDQ92_10755</name>
</gene>
<protein>
    <submittedName>
        <fullName evidence="3">Histone deacetylase</fullName>
    </submittedName>
</protein>
<reference evidence="3 4" key="1">
    <citation type="submission" date="2019-05" db="EMBL/GenBank/DDBJ databases">
        <title>The Complete Genome Sequence of the n-alkane-degrading Desulfoglaeba alkanexedens ALDC reveals multiple alkylsuccinate synthase gene clusters.</title>
        <authorList>
            <person name="Callaghan A.V."/>
            <person name="Davidova I.A."/>
            <person name="Duncan K.E."/>
            <person name="Morris B."/>
            <person name="McInerney M.J."/>
        </authorList>
    </citation>
    <scope>NUCLEOTIDE SEQUENCE [LARGE SCALE GENOMIC DNA]</scope>
    <source>
        <strain evidence="3 4">ALDC</strain>
    </source>
</reference>
<dbReference type="OrthoDB" id="9808367at2"/>
<evidence type="ECO:0000256" key="1">
    <source>
        <dbReference type="ARBA" id="ARBA00005947"/>
    </source>
</evidence>
<sequence length="316" mass="35771">MRRTGFLYDDRYLLHRTGPYHPECPERLKAVYQGIAAGGLLEKVHRITASVPEQRWIERVHPREYIHRFQEACLNGVREFDSPDNQMCPETFHVALLAVGGILETVDLVMRGDLDNAFCAVRPPGHHTEPTRAMGFCYFNNIAIAARYIQERWGLEKVGIIDFDVHHGNGTQLIFEDDPTVFYYSIHEHPSFSYPGTGREFDIGKGPGRGTTRNRPVIPGTSDAEYLELMKPEISRLLDAFLPQVILVSTGFDAHADDDMADLKLSTEAFTQIIRIIKQVADRLCTGRLISILEGGYCLQHLPELARNHVSVLLED</sequence>
<organism evidence="3 4">
    <name type="scientific">Desulfoglaeba alkanexedens ALDC</name>
    <dbReference type="NCBI Taxonomy" id="980445"/>
    <lineage>
        <taxon>Bacteria</taxon>
        <taxon>Pseudomonadati</taxon>
        <taxon>Thermodesulfobacteriota</taxon>
        <taxon>Syntrophobacteria</taxon>
        <taxon>Syntrophobacterales</taxon>
        <taxon>Syntrophobacteraceae</taxon>
        <taxon>Desulfoglaeba</taxon>
    </lineage>
</organism>
<name>A0A4P8L4E7_9BACT</name>
<dbReference type="InterPro" id="IPR037138">
    <property type="entry name" value="His_deacetylse_dom_sf"/>
</dbReference>
<evidence type="ECO:0000259" key="2">
    <source>
        <dbReference type="Pfam" id="PF00850"/>
    </source>
</evidence>
<dbReference type="KEGG" id="dax:FDQ92_10755"/>
<dbReference type="InterPro" id="IPR023696">
    <property type="entry name" value="Ureohydrolase_dom_sf"/>
</dbReference>
<evidence type="ECO:0000313" key="3">
    <source>
        <dbReference type="EMBL" id="QCQ22603.1"/>
    </source>
</evidence>
<evidence type="ECO:0000313" key="4">
    <source>
        <dbReference type="Proteomes" id="UP000298602"/>
    </source>
</evidence>
<dbReference type="GO" id="GO:0040029">
    <property type="term" value="P:epigenetic regulation of gene expression"/>
    <property type="evidence" value="ECO:0007669"/>
    <property type="project" value="TreeGrafter"/>
</dbReference>
<dbReference type="PRINTS" id="PR01270">
    <property type="entry name" value="HDASUPER"/>
</dbReference>
<dbReference type="GO" id="GO:0004407">
    <property type="term" value="F:histone deacetylase activity"/>
    <property type="evidence" value="ECO:0007669"/>
    <property type="project" value="TreeGrafter"/>
</dbReference>
<feature type="domain" description="Histone deacetylase" evidence="2">
    <location>
        <begin position="21"/>
        <end position="312"/>
    </location>
</feature>
<proteinExistence type="inferred from homology"/>
<reference evidence="3 4" key="2">
    <citation type="submission" date="2019-05" db="EMBL/GenBank/DDBJ databases">
        <authorList>
            <person name="Suflita J.M."/>
            <person name="Marks C.R."/>
        </authorList>
    </citation>
    <scope>NUCLEOTIDE SEQUENCE [LARGE SCALE GENOMIC DNA]</scope>
    <source>
        <strain evidence="3 4">ALDC</strain>
    </source>
</reference>
<dbReference type="InterPro" id="IPR023801">
    <property type="entry name" value="His_deacetylse_dom"/>
</dbReference>
<dbReference type="InterPro" id="IPR000286">
    <property type="entry name" value="HDACs"/>
</dbReference>
<keyword evidence="4" id="KW-1185">Reference proteome</keyword>
<comment type="similarity">
    <text evidence="1">Belongs to the histone deacetylase family.</text>
</comment>
<dbReference type="AlphaFoldDB" id="A0A4P8L4E7"/>